<sequence length="196" mass="21875">MTDTSIRLFIALPLPLGLQRMLSDWSEELRLELPFRKWVHSSDLHITLQFLGNTPSQQIDAITNALRSGIATSPESFELKLERLRLFGRPDNPSVLWVGISGELGPLHALQQALASVLAPLGYKAEDRPYHPHITLARNYNGNVPFDHGLLEHFTVPSSAPDGEIPGWSVQDIALYSSSLNQPPPLYTELQRLPLL</sequence>
<proteinExistence type="inferred from homology"/>
<evidence type="ECO:0000256" key="1">
    <source>
        <dbReference type="ARBA" id="ARBA00022801"/>
    </source>
</evidence>
<dbReference type="Gene3D" id="3.90.1140.10">
    <property type="entry name" value="Cyclic phosphodiesterase"/>
    <property type="match status" value="1"/>
</dbReference>
<dbReference type="SUPFAM" id="SSF55144">
    <property type="entry name" value="LigT-like"/>
    <property type="match status" value="1"/>
</dbReference>
<dbReference type="PANTHER" id="PTHR35561">
    <property type="entry name" value="RNA 2',3'-CYCLIC PHOSPHODIESTERASE"/>
    <property type="match status" value="1"/>
</dbReference>
<keyword evidence="1 2" id="KW-0378">Hydrolase</keyword>
<dbReference type="GO" id="GO:0008664">
    <property type="term" value="F:RNA 2',3'-cyclic 3'-phosphodiesterase activity"/>
    <property type="evidence" value="ECO:0007669"/>
    <property type="project" value="UniProtKB-EC"/>
</dbReference>
<dbReference type="InterPro" id="IPR004175">
    <property type="entry name" value="RNA_CPDase"/>
</dbReference>
<feature type="short sequence motif" description="HXTX 1" evidence="2">
    <location>
        <begin position="45"/>
        <end position="48"/>
    </location>
</feature>
<dbReference type="PANTHER" id="PTHR35561:SF1">
    <property type="entry name" value="RNA 2',3'-CYCLIC PHOSPHODIESTERASE"/>
    <property type="match status" value="1"/>
</dbReference>
<keyword evidence="4" id="KW-1185">Reference proteome</keyword>
<evidence type="ECO:0000256" key="2">
    <source>
        <dbReference type="HAMAP-Rule" id="MF_01940"/>
    </source>
</evidence>
<feature type="short sequence motif" description="HXTX 2" evidence="2">
    <location>
        <begin position="133"/>
        <end position="136"/>
    </location>
</feature>
<accession>A0ABM9CM10</accession>
<comment type="similarity">
    <text evidence="2">Belongs to the 2H phosphoesterase superfamily. ThpR family.</text>
</comment>
<dbReference type="InterPro" id="IPR009097">
    <property type="entry name" value="Cyclic_Pdiesterase"/>
</dbReference>
<comment type="catalytic activity">
    <reaction evidence="2">
        <text>a 3'-end 2',3'-cyclophospho-ribonucleotide-RNA + H2O = a 3'-end 2'-phospho-ribonucleotide-RNA + H(+)</text>
        <dbReference type="Rhea" id="RHEA:11828"/>
        <dbReference type="Rhea" id="RHEA-COMP:10464"/>
        <dbReference type="Rhea" id="RHEA-COMP:17353"/>
        <dbReference type="ChEBI" id="CHEBI:15377"/>
        <dbReference type="ChEBI" id="CHEBI:15378"/>
        <dbReference type="ChEBI" id="CHEBI:83064"/>
        <dbReference type="ChEBI" id="CHEBI:173113"/>
        <dbReference type="EC" id="3.1.4.58"/>
    </reaction>
</comment>
<organism evidence="3 4">
    <name type="scientific">Paenibacillus plantiphilus</name>
    <dbReference type="NCBI Taxonomy" id="2905650"/>
    <lineage>
        <taxon>Bacteria</taxon>
        <taxon>Bacillati</taxon>
        <taxon>Bacillota</taxon>
        <taxon>Bacilli</taxon>
        <taxon>Bacillales</taxon>
        <taxon>Paenibacillaceae</taxon>
        <taxon>Paenibacillus</taxon>
    </lineage>
</organism>
<protein>
    <recommendedName>
        <fullName evidence="2">RNA 2',3'-cyclic phosphodiesterase</fullName>
        <shortName evidence="2">RNA 2',3'-CPDase</shortName>
        <ecNumber evidence="2">3.1.4.58</ecNumber>
    </recommendedName>
</protein>
<dbReference type="NCBIfam" id="TIGR02258">
    <property type="entry name" value="2_5_ligase"/>
    <property type="match status" value="1"/>
</dbReference>
<dbReference type="Pfam" id="PF13563">
    <property type="entry name" value="2_5_RNA_ligase2"/>
    <property type="match status" value="1"/>
</dbReference>
<dbReference type="RefSeq" id="WP_236344789.1">
    <property type="nucleotide sequence ID" value="NZ_CAKMMF010000029.1"/>
</dbReference>
<evidence type="ECO:0000313" key="3">
    <source>
        <dbReference type="EMBL" id="CAH1218126.1"/>
    </source>
</evidence>
<feature type="active site" description="Proton acceptor" evidence="2">
    <location>
        <position position="133"/>
    </location>
</feature>
<gene>
    <name evidence="3" type="primary">ytlP</name>
    <name evidence="3" type="ORF">PAECIP111893_04364</name>
</gene>
<dbReference type="EC" id="3.1.4.58" evidence="2"/>
<comment type="function">
    <text evidence="2">Hydrolyzes RNA 2',3'-cyclic phosphodiester to an RNA 2'-phosphomonoester.</text>
</comment>
<dbReference type="EMBL" id="CAKMMF010000029">
    <property type="protein sequence ID" value="CAH1218126.1"/>
    <property type="molecule type" value="Genomic_DNA"/>
</dbReference>
<evidence type="ECO:0000313" key="4">
    <source>
        <dbReference type="Proteomes" id="UP000838686"/>
    </source>
</evidence>
<reference evidence="3" key="1">
    <citation type="submission" date="2022-01" db="EMBL/GenBank/DDBJ databases">
        <authorList>
            <person name="Criscuolo A."/>
        </authorList>
    </citation>
    <scope>NUCLEOTIDE SEQUENCE</scope>
    <source>
        <strain evidence="3">CIP111893</strain>
    </source>
</reference>
<feature type="active site" description="Proton donor" evidence="2">
    <location>
        <position position="45"/>
    </location>
</feature>
<name>A0ABM9CM10_9BACL</name>
<dbReference type="HAMAP" id="MF_01940">
    <property type="entry name" value="RNA_CPDase"/>
    <property type="match status" value="1"/>
</dbReference>
<comment type="caution">
    <text evidence="3">The sequence shown here is derived from an EMBL/GenBank/DDBJ whole genome shotgun (WGS) entry which is preliminary data.</text>
</comment>
<dbReference type="Proteomes" id="UP000838686">
    <property type="component" value="Unassembled WGS sequence"/>
</dbReference>